<dbReference type="AlphaFoldDB" id="A0A6I3KR99"/>
<evidence type="ECO:0000313" key="1">
    <source>
        <dbReference type="EMBL" id="MTD95986.1"/>
    </source>
</evidence>
<comment type="caution">
    <text evidence="1">The sequence shown here is derived from an EMBL/GenBank/DDBJ whole genome shotgun (WGS) entry which is preliminary data.</text>
</comment>
<organism evidence="1 2">
    <name type="scientific">Hyphomicrobium album</name>
    <dbReference type="NCBI Taxonomy" id="2665159"/>
    <lineage>
        <taxon>Bacteria</taxon>
        <taxon>Pseudomonadati</taxon>
        <taxon>Pseudomonadota</taxon>
        <taxon>Alphaproteobacteria</taxon>
        <taxon>Hyphomicrobiales</taxon>
        <taxon>Hyphomicrobiaceae</taxon>
        <taxon>Hyphomicrobium</taxon>
    </lineage>
</organism>
<protein>
    <submittedName>
        <fullName evidence="1">Uncharacterized protein</fullName>
    </submittedName>
</protein>
<name>A0A6I3KR99_9HYPH</name>
<gene>
    <name evidence="1" type="ORF">GIW81_16730</name>
</gene>
<reference evidence="1 2" key="1">
    <citation type="submission" date="2019-11" db="EMBL/GenBank/DDBJ databases">
        <title>Identification of a novel strain.</title>
        <authorList>
            <person name="Xu Q."/>
            <person name="Wang G."/>
        </authorList>
    </citation>
    <scope>NUCLEOTIDE SEQUENCE [LARGE SCALE GENOMIC DNA]</scope>
    <source>
        <strain evidence="2">xq</strain>
    </source>
</reference>
<dbReference type="Proteomes" id="UP000440694">
    <property type="component" value="Unassembled WGS sequence"/>
</dbReference>
<accession>A0A6I3KR99</accession>
<dbReference type="EMBL" id="WMBQ01000002">
    <property type="protein sequence ID" value="MTD95986.1"/>
    <property type="molecule type" value="Genomic_DNA"/>
</dbReference>
<keyword evidence="2" id="KW-1185">Reference proteome</keyword>
<evidence type="ECO:0000313" key="2">
    <source>
        <dbReference type="Proteomes" id="UP000440694"/>
    </source>
</evidence>
<proteinExistence type="predicted"/>
<sequence length="66" mass="6983">MCGQVQSNTWQAVANGVTAFSCAALLWTSHTLPAGQKPQPGTRTAVELIANTPERVLLKPAQLHAT</sequence>
<dbReference type="RefSeq" id="WP_154740465.1">
    <property type="nucleotide sequence ID" value="NZ_WMBQ01000002.1"/>
</dbReference>